<dbReference type="Gene3D" id="1.25.40.20">
    <property type="entry name" value="Ankyrin repeat-containing domain"/>
    <property type="match status" value="1"/>
</dbReference>
<dbReference type="PROSITE" id="PS50088">
    <property type="entry name" value="ANK_REPEAT"/>
    <property type="match status" value="1"/>
</dbReference>
<reference evidence="6 7" key="1">
    <citation type="submission" date="2020-02" db="EMBL/GenBank/DDBJ databases">
        <authorList>
            <person name="Ferguson B K."/>
        </authorList>
    </citation>
    <scope>NUCLEOTIDE SEQUENCE [LARGE SCALE GENOMIC DNA]</scope>
</reference>
<evidence type="ECO:0000313" key="6">
    <source>
        <dbReference type="EMBL" id="CAB0044778.1"/>
    </source>
</evidence>
<keyword evidence="7" id="KW-1185">Reference proteome</keyword>
<dbReference type="InterPro" id="IPR002110">
    <property type="entry name" value="Ankyrin_rpt"/>
</dbReference>
<dbReference type="GO" id="GO:0006897">
    <property type="term" value="P:endocytosis"/>
    <property type="evidence" value="ECO:0007669"/>
    <property type="project" value="TreeGrafter"/>
</dbReference>
<evidence type="ECO:0000256" key="4">
    <source>
        <dbReference type="SAM" id="MobiDB-lite"/>
    </source>
</evidence>
<dbReference type="InterPro" id="IPR037252">
    <property type="entry name" value="Mib_Herc2_sf"/>
</dbReference>
<dbReference type="InterPro" id="IPR010606">
    <property type="entry name" value="Mib_Herc2"/>
</dbReference>
<evidence type="ECO:0000256" key="1">
    <source>
        <dbReference type="ARBA" id="ARBA00022679"/>
    </source>
</evidence>
<dbReference type="AlphaFoldDB" id="A0A6H5J3S3"/>
<dbReference type="Pfam" id="PF13637">
    <property type="entry name" value="Ank_4"/>
    <property type="match status" value="1"/>
</dbReference>
<dbReference type="PANTHER" id="PTHR24202:SF53">
    <property type="entry name" value="E3 UBIQUITIN-PROTEIN LIGASE MIB1"/>
    <property type="match status" value="1"/>
</dbReference>
<keyword evidence="2" id="KW-0175">Coiled coil</keyword>
<dbReference type="PROSITE" id="PS51416">
    <property type="entry name" value="MIB_HERC2"/>
    <property type="match status" value="1"/>
</dbReference>
<feature type="compositionally biased region" description="Basic and acidic residues" evidence="4">
    <location>
        <begin position="245"/>
        <end position="258"/>
    </location>
</feature>
<sequence>METGVAAGARTTRFMMEGVGARVIRGPEWKWGKQITIRGIFPGARVVRGVDWQWEDQDGGNGRRGKVNEIQDWSATSPRSAAYVIWDNSAKNLYRVGYQGMDSEGDTPLHDAISKKRDDMLAVLLDHAADITLTNNNGFNALHHAALRGNPSLLFLPRVEAAAAVAAVAVPAEVEKLLYLARRCLSHSCQAELTVHSDSHSHTHVRLYTSEAAVARVYRERCRSRLRESSRSSGGSTNCTRSPVHRLERERERERKAE</sequence>
<feature type="region of interest" description="Disordered" evidence="4">
    <location>
        <begin position="226"/>
        <end position="258"/>
    </location>
</feature>
<organism evidence="6 7">
    <name type="scientific">Trichogramma brassicae</name>
    <dbReference type="NCBI Taxonomy" id="86971"/>
    <lineage>
        <taxon>Eukaryota</taxon>
        <taxon>Metazoa</taxon>
        <taxon>Ecdysozoa</taxon>
        <taxon>Arthropoda</taxon>
        <taxon>Hexapoda</taxon>
        <taxon>Insecta</taxon>
        <taxon>Pterygota</taxon>
        <taxon>Neoptera</taxon>
        <taxon>Endopterygota</taxon>
        <taxon>Hymenoptera</taxon>
        <taxon>Apocrita</taxon>
        <taxon>Proctotrupomorpha</taxon>
        <taxon>Chalcidoidea</taxon>
        <taxon>Trichogrammatidae</taxon>
        <taxon>Trichogramma</taxon>
    </lineage>
</organism>
<dbReference type="EMBL" id="CADCXV010001483">
    <property type="protein sequence ID" value="CAB0044778.1"/>
    <property type="molecule type" value="Genomic_DNA"/>
</dbReference>
<dbReference type="Proteomes" id="UP000479190">
    <property type="component" value="Unassembled WGS sequence"/>
</dbReference>
<dbReference type="Gene3D" id="2.30.30.40">
    <property type="entry name" value="SH3 Domains"/>
    <property type="match status" value="1"/>
</dbReference>
<feature type="domain" description="MIB/HERC2" evidence="5">
    <location>
        <begin position="32"/>
        <end position="113"/>
    </location>
</feature>
<dbReference type="Pfam" id="PF06701">
    <property type="entry name" value="MIB_HERC2"/>
    <property type="match status" value="1"/>
</dbReference>
<dbReference type="GO" id="GO:0016567">
    <property type="term" value="P:protein ubiquitination"/>
    <property type="evidence" value="ECO:0007669"/>
    <property type="project" value="UniProtKB-UniPathway"/>
</dbReference>
<evidence type="ECO:0000259" key="5">
    <source>
        <dbReference type="PROSITE" id="PS51416"/>
    </source>
</evidence>
<gene>
    <name evidence="6" type="ORF">TBRA_LOCUS16366</name>
</gene>
<accession>A0A6H5J3S3</accession>
<feature type="repeat" description="ANK" evidence="3">
    <location>
        <begin position="104"/>
        <end position="136"/>
    </location>
</feature>
<keyword evidence="1" id="KW-0808">Transferase</keyword>
<dbReference type="OrthoDB" id="194358at2759"/>
<dbReference type="UniPathway" id="UPA00143"/>
<dbReference type="GO" id="GO:0046872">
    <property type="term" value="F:metal ion binding"/>
    <property type="evidence" value="ECO:0007669"/>
    <property type="project" value="InterPro"/>
</dbReference>
<name>A0A6H5J3S3_9HYME</name>
<dbReference type="PANTHER" id="PTHR24202">
    <property type="entry name" value="E3 UBIQUITIN-PROTEIN LIGASE MIB2"/>
    <property type="match status" value="1"/>
</dbReference>
<dbReference type="GO" id="GO:0005737">
    <property type="term" value="C:cytoplasm"/>
    <property type="evidence" value="ECO:0007669"/>
    <property type="project" value="TreeGrafter"/>
</dbReference>
<dbReference type="SUPFAM" id="SSF159034">
    <property type="entry name" value="Mib/herc2 domain-like"/>
    <property type="match status" value="1"/>
</dbReference>
<feature type="compositionally biased region" description="Low complexity" evidence="4">
    <location>
        <begin position="231"/>
        <end position="242"/>
    </location>
</feature>
<dbReference type="PROSITE" id="PS50297">
    <property type="entry name" value="ANK_REP_REGION"/>
    <property type="match status" value="1"/>
</dbReference>
<evidence type="ECO:0000313" key="7">
    <source>
        <dbReference type="Proteomes" id="UP000479190"/>
    </source>
</evidence>
<dbReference type="GO" id="GO:0007219">
    <property type="term" value="P:Notch signaling pathway"/>
    <property type="evidence" value="ECO:0007669"/>
    <property type="project" value="TreeGrafter"/>
</dbReference>
<protein>
    <recommendedName>
        <fullName evidence="5">MIB/HERC2 domain-containing protein</fullName>
    </recommendedName>
</protein>
<dbReference type="GO" id="GO:0004842">
    <property type="term" value="F:ubiquitin-protein transferase activity"/>
    <property type="evidence" value="ECO:0007669"/>
    <property type="project" value="InterPro"/>
</dbReference>
<evidence type="ECO:0000256" key="2">
    <source>
        <dbReference type="ARBA" id="ARBA00023054"/>
    </source>
</evidence>
<dbReference type="FunFam" id="2.30.30.40:FF:000054">
    <property type="entry name" value="Putative e3 ubiquitin-protein ligase mind-bomb"/>
    <property type="match status" value="1"/>
</dbReference>
<evidence type="ECO:0000256" key="3">
    <source>
        <dbReference type="PROSITE-ProRule" id="PRU00023"/>
    </source>
</evidence>
<keyword evidence="3" id="KW-0040">ANK repeat</keyword>
<proteinExistence type="predicted"/>
<dbReference type="SUPFAM" id="SSF48403">
    <property type="entry name" value="Ankyrin repeat"/>
    <property type="match status" value="1"/>
</dbReference>
<dbReference type="InterPro" id="IPR036770">
    <property type="entry name" value="Ankyrin_rpt-contain_sf"/>
</dbReference>
<dbReference type="SMART" id="SM00248">
    <property type="entry name" value="ANK"/>
    <property type="match status" value="2"/>
</dbReference>